<feature type="compositionally biased region" description="Gly residues" evidence="1">
    <location>
        <begin position="83"/>
        <end position="116"/>
    </location>
</feature>
<feature type="compositionally biased region" description="Gly residues" evidence="1">
    <location>
        <begin position="1"/>
        <end position="11"/>
    </location>
</feature>
<gene>
    <name evidence="2" type="ORF">PCOR1329_LOCUS78396</name>
</gene>
<dbReference type="Proteomes" id="UP001189429">
    <property type="component" value="Unassembled WGS sequence"/>
</dbReference>
<protein>
    <submittedName>
        <fullName evidence="2">Uncharacterized protein</fullName>
    </submittedName>
</protein>
<evidence type="ECO:0000256" key="1">
    <source>
        <dbReference type="SAM" id="MobiDB-lite"/>
    </source>
</evidence>
<name>A0ABN9XNG6_9DINO</name>
<comment type="caution">
    <text evidence="2">The sequence shown here is derived from an EMBL/GenBank/DDBJ whole genome shotgun (WGS) entry which is preliminary data.</text>
</comment>
<feature type="region of interest" description="Disordered" evidence="1">
    <location>
        <begin position="57"/>
        <end position="116"/>
    </location>
</feature>
<feature type="non-terminal residue" evidence="2">
    <location>
        <position position="1"/>
    </location>
</feature>
<accession>A0ABN9XNG6</accession>
<evidence type="ECO:0000313" key="3">
    <source>
        <dbReference type="Proteomes" id="UP001189429"/>
    </source>
</evidence>
<proteinExistence type="predicted"/>
<organism evidence="2 3">
    <name type="scientific">Prorocentrum cordatum</name>
    <dbReference type="NCBI Taxonomy" id="2364126"/>
    <lineage>
        <taxon>Eukaryota</taxon>
        <taxon>Sar</taxon>
        <taxon>Alveolata</taxon>
        <taxon>Dinophyceae</taxon>
        <taxon>Prorocentrales</taxon>
        <taxon>Prorocentraceae</taxon>
        <taxon>Prorocentrum</taxon>
    </lineage>
</organism>
<evidence type="ECO:0000313" key="2">
    <source>
        <dbReference type="EMBL" id="CAK0901456.1"/>
    </source>
</evidence>
<feature type="non-terminal residue" evidence="2">
    <location>
        <position position="116"/>
    </location>
</feature>
<keyword evidence="3" id="KW-1185">Reference proteome</keyword>
<dbReference type="EMBL" id="CAUYUJ010020931">
    <property type="protein sequence ID" value="CAK0901456.1"/>
    <property type="molecule type" value="Genomic_DNA"/>
</dbReference>
<reference evidence="2" key="1">
    <citation type="submission" date="2023-10" db="EMBL/GenBank/DDBJ databases">
        <authorList>
            <person name="Chen Y."/>
            <person name="Shah S."/>
            <person name="Dougan E. K."/>
            <person name="Thang M."/>
            <person name="Chan C."/>
        </authorList>
    </citation>
    <scope>NUCLEOTIDE SEQUENCE [LARGE SCALE GENOMIC DNA]</scope>
</reference>
<sequence length="116" mass="11109">RRGRGPGGAGEDGGRRLRAQAARDAGSGRRRASGPGAAALDSAGGVARGVQLAAAVPRAGAGGGSRPGARSRREQAAAAPPRGGRGAPPRGGGPPRGRAGLGLPRGTGAGRGLLRE</sequence>
<feature type="region of interest" description="Disordered" evidence="1">
    <location>
        <begin position="1"/>
        <end position="44"/>
    </location>
</feature>